<protein>
    <submittedName>
        <fullName evidence="1">Uncharacterized protein</fullName>
    </submittedName>
</protein>
<accession>A0A4Y8W880</accession>
<gene>
    <name evidence="1" type="ORF">ELS82_24705</name>
</gene>
<organism evidence="1 2">
    <name type="scientific">Vibrio ouci</name>
    <dbReference type="NCBI Taxonomy" id="2499078"/>
    <lineage>
        <taxon>Bacteria</taxon>
        <taxon>Pseudomonadati</taxon>
        <taxon>Pseudomonadota</taxon>
        <taxon>Gammaproteobacteria</taxon>
        <taxon>Vibrionales</taxon>
        <taxon>Vibrionaceae</taxon>
        <taxon>Vibrio</taxon>
    </lineage>
</organism>
<keyword evidence="2" id="KW-1185">Reference proteome</keyword>
<name>A0A4Y8W880_9VIBR</name>
<dbReference type="OrthoDB" id="5906559at2"/>
<evidence type="ECO:0000313" key="1">
    <source>
        <dbReference type="EMBL" id="TFH89004.1"/>
    </source>
</evidence>
<dbReference type="AlphaFoldDB" id="A0A4Y8W880"/>
<reference evidence="1 2" key="1">
    <citation type="submission" date="2019-01" db="EMBL/GenBank/DDBJ databases">
        <title>Vibrio BEI176 sp. nov, a marine bacterium isolated from China: eastern marignal seas.</title>
        <authorList>
            <person name="Li B."/>
        </authorList>
    </citation>
    <scope>NUCLEOTIDE SEQUENCE [LARGE SCALE GENOMIC DNA]</scope>
    <source>
        <strain evidence="1 2">BEI176</strain>
    </source>
</reference>
<dbReference type="EMBL" id="SATR01000159">
    <property type="protein sequence ID" value="TFH89004.1"/>
    <property type="molecule type" value="Genomic_DNA"/>
</dbReference>
<feature type="non-terminal residue" evidence="1">
    <location>
        <position position="64"/>
    </location>
</feature>
<dbReference type="Proteomes" id="UP000297753">
    <property type="component" value="Unassembled WGS sequence"/>
</dbReference>
<comment type="caution">
    <text evidence="1">The sequence shown here is derived from an EMBL/GenBank/DDBJ whole genome shotgun (WGS) entry which is preliminary data.</text>
</comment>
<proteinExistence type="predicted"/>
<evidence type="ECO:0000313" key="2">
    <source>
        <dbReference type="Proteomes" id="UP000297753"/>
    </source>
</evidence>
<sequence>MYICKHLNLYTLVKANAALSSEQRRPLNLNYCAVNTKIKANQKCRALRICLKRLVIQYFPNLAY</sequence>